<feature type="compositionally biased region" description="Basic and acidic residues" evidence="1">
    <location>
        <begin position="285"/>
        <end position="302"/>
    </location>
</feature>
<protein>
    <submittedName>
        <fullName evidence="2">Uncharacterized protein</fullName>
    </submittedName>
</protein>
<evidence type="ECO:0000313" key="3">
    <source>
        <dbReference type="Proteomes" id="UP000267821"/>
    </source>
</evidence>
<name>A0A3N4LHS8_9PEZI</name>
<dbReference type="AlphaFoldDB" id="A0A3N4LHS8"/>
<feature type="compositionally biased region" description="Basic and acidic residues" evidence="1">
    <location>
        <begin position="437"/>
        <end position="451"/>
    </location>
</feature>
<feature type="compositionally biased region" description="Basic and acidic residues" evidence="1">
    <location>
        <begin position="461"/>
        <end position="482"/>
    </location>
</feature>
<reference evidence="2 3" key="1">
    <citation type="journal article" date="2018" name="Nat. Ecol. Evol.">
        <title>Pezizomycetes genomes reveal the molecular basis of ectomycorrhizal truffle lifestyle.</title>
        <authorList>
            <person name="Murat C."/>
            <person name="Payen T."/>
            <person name="Noel B."/>
            <person name="Kuo A."/>
            <person name="Morin E."/>
            <person name="Chen J."/>
            <person name="Kohler A."/>
            <person name="Krizsan K."/>
            <person name="Balestrini R."/>
            <person name="Da Silva C."/>
            <person name="Montanini B."/>
            <person name="Hainaut M."/>
            <person name="Levati E."/>
            <person name="Barry K.W."/>
            <person name="Belfiori B."/>
            <person name="Cichocki N."/>
            <person name="Clum A."/>
            <person name="Dockter R.B."/>
            <person name="Fauchery L."/>
            <person name="Guy J."/>
            <person name="Iotti M."/>
            <person name="Le Tacon F."/>
            <person name="Lindquist E.A."/>
            <person name="Lipzen A."/>
            <person name="Malagnac F."/>
            <person name="Mello A."/>
            <person name="Molinier V."/>
            <person name="Miyauchi S."/>
            <person name="Poulain J."/>
            <person name="Riccioni C."/>
            <person name="Rubini A."/>
            <person name="Sitrit Y."/>
            <person name="Splivallo R."/>
            <person name="Traeger S."/>
            <person name="Wang M."/>
            <person name="Zifcakova L."/>
            <person name="Wipf D."/>
            <person name="Zambonelli A."/>
            <person name="Paolocci F."/>
            <person name="Nowrousian M."/>
            <person name="Ottonello S."/>
            <person name="Baldrian P."/>
            <person name="Spatafora J.W."/>
            <person name="Henrissat B."/>
            <person name="Nagy L.G."/>
            <person name="Aury J.M."/>
            <person name="Wincker P."/>
            <person name="Grigoriev I.V."/>
            <person name="Bonfante P."/>
            <person name="Martin F.M."/>
        </authorList>
    </citation>
    <scope>NUCLEOTIDE SEQUENCE [LARGE SCALE GENOMIC DNA]</scope>
    <source>
        <strain evidence="2 3">ATCC MYA-4762</strain>
    </source>
</reference>
<feature type="compositionally biased region" description="Basic residues" evidence="1">
    <location>
        <begin position="216"/>
        <end position="226"/>
    </location>
</feature>
<feature type="compositionally biased region" description="Basic and acidic residues" evidence="1">
    <location>
        <begin position="414"/>
        <end position="426"/>
    </location>
</feature>
<gene>
    <name evidence="2" type="ORF">L211DRAFT_851778</name>
</gene>
<feature type="compositionally biased region" description="Low complexity" evidence="1">
    <location>
        <begin position="484"/>
        <end position="497"/>
    </location>
</feature>
<feature type="compositionally biased region" description="Polar residues" evidence="1">
    <location>
        <begin position="392"/>
        <end position="403"/>
    </location>
</feature>
<evidence type="ECO:0000256" key="1">
    <source>
        <dbReference type="SAM" id="MobiDB-lite"/>
    </source>
</evidence>
<feature type="region of interest" description="Disordered" evidence="1">
    <location>
        <begin position="1"/>
        <end position="191"/>
    </location>
</feature>
<evidence type="ECO:0000313" key="2">
    <source>
        <dbReference type="EMBL" id="RPB21039.1"/>
    </source>
</evidence>
<feature type="region of interest" description="Disordered" evidence="1">
    <location>
        <begin position="347"/>
        <end position="497"/>
    </location>
</feature>
<feature type="region of interest" description="Disordered" evidence="1">
    <location>
        <begin position="205"/>
        <end position="302"/>
    </location>
</feature>
<dbReference type="Proteomes" id="UP000267821">
    <property type="component" value="Unassembled WGS sequence"/>
</dbReference>
<proteinExistence type="predicted"/>
<sequence>METCPRTPPRRTRVETPDAPLHGVEYDKGKKRERKEKEQEKARQKEERERQKEKAPVCPPSSKAKSSVSFAPSPPGSPSSTGLPSPVQDTFSIFRDDNQSTTNADPFTGPAHPSTTKHKRFKPPPAPQNMRNPFAPEEASQESNGAESLPTPAKTPSRKRKFMVPSEEQEELDSASRILFSDSTKPKTPISSAAAATLAEILGEPTSSILASSKSSTRKKSSHKIGHGRDVARDLFGSSDALGSRDRGSIEIFTDSNARVPEYDPSPENPFVDHPEGSTRQLSGKQREKERKRRERMEKNREEFEALRAGREDGMVYTVRGMKVFRKFEEDNSRVLSGPVQRVLFPSARGTRSRRSRSLEVVEAQPAVPTEGFLGGASDDDEEVDHFAAISDSDNTPSTTHTNQSKRKATVENAGEKVKEKLKTVIEEEVEEVEGEEGGKVEKTDEQKSYADTEIEATSPEEEKKKVEPEKVCLEEQPDKRTRAPSVAPSVSSVASSNILSFGRRPRITKSVSNLSNDEGKAPALRRSKRLASVEPDPTPDIGKATIKQKLATKRGRSEDSALEVTGKWALEVQGGSRKKSRY</sequence>
<dbReference type="EMBL" id="ML121564">
    <property type="protein sequence ID" value="RPB21039.1"/>
    <property type="molecule type" value="Genomic_DNA"/>
</dbReference>
<dbReference type="InParanoid" id="A0A3N4LHS8"/>
<dbReference type="OrthoDB" id="5398515at2759"/>
<organism evidence="2 3">
    <name type="scientific">Terfezia boudieri ATCC MYA-4762</name>
    <dbReference type="NCBI Taxonomy" id="1051890"/>
    <lineage>
        <taxon>Eukaryota</taxon>
        <taxon>Fungi</taxon>
        <taxon>Dikarya</taxon>
        <taxon>Ascomycota</taxon>
        <taxon>Pezizomycotina</taxon>
        <taxon>Pezizomycetes</taxon>
        <taxon>Pezizales</taxon>
        <taxon>Pezizaceae</taxon>
        <taxon>Terfezia</taxon>
    </lineage>
</organism>
<feature type="compositionally biased region" description="Acidic residues" evidence="1">
    <location>
        <begin position="427"/>
        <end position="436"/>
    </location>
</feature>
<feature type="region of interest" description="Disordered" evidence="1">
    <location>
        <begin position="510"/>
        <end position="545"/>
    </location>
</feature>
<accession>A0A3N4LHS8</accession>
<feature type="compositionally biased region" description="Basic and acidic residues" evidence="1">
    <location>
        <begin position="24"/>
        <end position="55"/>
    </location>
</feature>
<keyword evidence="3" id="KW-1185">Reference proteome</keyword>